<gene>
    <name evidence="2" type="ORF">C3747_342g16</name>
</gene>
<dbReference type="VEuPathDB" id="TriTrypDB:C4B63_48g121"/>
<dbReference type="InterPro" id="IPR048320">
    <property type="entry name" value="COG3_N"/>
</dbReference>
<dbReference type="VEuPathDB" id="TriTrypDB:C3747_342g16"/>
<dbReference type="VEuPathDB" id="TriTrypDB:TcBrA4_0016770"/>
<reference evidence="2 3" key="1">
    <citation type="journal article" date="2018" name="Microb. Genom.">
        <title>Expanding an expanded genome: long-read sequencing of Trypanosoma cruzi.</title>
        <authorList>
            <person name="Berna L."/>
            <person name="Rodriguez M."/>
            <person name="Chiribao M.L."/>
            <person name="Parodi-Talice A."/>
            <person name="Pita S."/>
            <person name="Rijo G."/>
            <person name="Alvarez-Valin F."/>
            <person name="Robello C."/>
        </authorList>
    </citation>
    <scope>NUCLEOTIDE SEQUENCE [LARGE SCALE GENOMIC DNA]</scope>
    <source>
        <strain evidence="2 3">TCC</strain>
    </source>
</reference>
<dbReference type="VEuPathDB" id="TriTrypDB:ECC02_001852"/>
<organism evidence="2 3">
    <name type="scientific">Trypanosoma cruzi</name>
    <dbReference type="NCBI Taxonomy" id="5693"/>
    <lineage>
        <taxon>Eukaryota</taxon>
        <taxon>Discoba</taxon>
        <taxon>Euglenozoa</taxon>
        <taxon>Kinetoplastea</taxon>
        <taxon>Metakinetoplastina</taxon>
        <taxon>Trypanosomatida</taxon>
        <taxon>Trypanosomatidae</taxon>
        <taxon>Trypanosoma</taxon>
        <taxon>Schizotrypanum</taxon>
    </lineage>
</organism>
<name>A0A2V2VAK0_TRYCR</name>
<evidence type="ECO:0000259" key="1">
    <source>
        <dbReference type="Pfam" id="PF04136"/>
    </source>
</evidence>
<evidence type="ECO:0000313" key="2">
    <source>
        <dbReference type="EMBL" id="PWU91343.1"/>
    </source>
</evidence>
<dbReference type="GO" id="GO:0006891">
    <property type="term" value="P:intra-Golgi vesicle-mediated transport"/>
    <property type="evidence" value="ECO:0007669"/>
    <property type="project" value="TreeGrafter"/>
</dbReference>
<dbReference type="Pfam" id="PF04136">
    <property type="entry name" value="COG3_N"/>
    <property type="match status" value="1"/>
</dbReference>
<proteinExistence type="predicted"/>
<dbReference type="PANTHER" id="PTHR13302:SF8">
    <property type="entry name" value="CONSERVED OLIGOMERIC GOLGI COMPLEX SUBUNIT 3"/>
    <property type="match status" value="1"/>
</dbReference>
<dbReference type="GO" id="GO:0006886">
    <property type="term" value="P:intracellular protein transport"/>
    <property type="evidence" value="ECO:0007669"/>
    <property type="project" value="InterPro"/>
</dbReference>
<comment type="caution">
    <text evidence="2">The sequence shown here is derived from an EMBL/GenBank/DDBJ whole genome shotgun (WGS) entry which is preliminary data.</text>
</comment>
<feature type="domain" description="Conserved oligomeric Golgi complex subunit 3 N-terminal" evidence="1">
    <location>
        <begin position="107"/>
        <end position="235"/>
    </location>
</feature>
<dbReference type="GO" id="GO:0007030">
    <property type="term" value="P:Golgi organization"/>
    <property type="evidence" value="ECO:0007669"/>
    <property type="project" value="TreeGrafter"/>
</dbReference>
<dbReference type="InterPro" id="IPR007265">
    <property type="entry name" value="COG_su3"/>
</dbReference>
<dbReference type="VEuPathDB" id="TriTrypDB:TCDM_03180"/>
<dbReference type="GO" id="GO:0016020">
    <property type="term" value="C:membrane"/>
    <property type="evidence" value="ECO:0007669"/>
    <property type="project" value="InterPro"/>
</dbReference>
<dbReference type="VEuPathDB" id="TriTrypDB:BCY84_10817"/>
<dbReference type="VEuPathDB" id="TriTrypDB:TcCLB.507641.30"/>
<dbReference type="VEuPathDB" id="TriTrypDB:TcCLB.509729.20"/>
<dbReference type="VEuPathDB" id="TriTrypDB:TCSYLVIO_004946"/>
<dbReference type="AlphaFoldDB" id="A0A2V2VAK0"/>
<evidence type="ECO:0000313" key="3">
    <source>
        <dbReference type="Proteomes" id="UP000246078"/>
    </source>
</evidence>
<dbReference type="GO" id="GO:0005801">
    <property type="term" value="C:cis-Golgi network"/>
    <property type="evidence" value="ECO:0007669"/>
    <property type="project" value="InterPro"/>
</dbReference>
<dbReference type="VEuPathDB" id="TriTrypDB:TcG_05084"/>
<dbReference type="EMBL" id="PRFC01000342">
    <property type="protein sequence ID" value="PWU91343.1"/>
    <property type="molecule type" value="Genomic_DNA"/>
</dbReference>
<dbReference type="VEuPathDB" id="TriTrypDB:Tc_MARK_3694"/>
<dbReference type="Proteomes" id="UP000246078">
    <property type="component" value="Unassembled WGS sequence"/>
</dbReference>
<accession>A0A2V2VAK0</accession>
<sequence>MPSFSHRLDVALAQMPKIFQHAIPFSDRMLEFGGSLLDTTVRFGSSINRASSLSPAVELRDPQKEQEAQAMEEMLRDIAKAESESRVEGLQRWLERAAEGRRMGEQCLSVFNDLSSCLDSMCDVTAAVQEQSNLLSSNASALMVRKTKLEMVQEELERMIKHFTRIEVLTREAENPVLSANSTRYPSMLQEMEEEMQFLSRNPNFLSSKVYATRLALSQQRAFQCLKDAIVESVRSAQSVTVGSGCIPRCVLSATAGDFQRRRKHRGSCT</sequence>
<protein>
    <recommendedName>
        <fullName evidence="1">Conserved oligomeric Golgi complex subunit 3 N-terminal domain-containing protein</fullName>
    </recommendedName>
</protein>
<dbReference type="VEuPathDB" id="TriTrypDB:TcCL_ESM02211"/>
<dbReference type="PANTHER" id="PTHR13302">
    <property type="entry name" value="CONSERVED OLIGOMERIC GOLGI COMPLEX COMPONENT 3"/>
    <property type="match status" value="1"/>
</dbReference>
<dbReference type="GO" id="GO:0017119">
    <property type="term" value="C:Golgi transport complex"/>
    <property type="evidence" value="ECO:0007669"/>
    <property type="project" value="TreeGrafter"/>
</dbReference>